<feature type="compositionally biased region" description="Basic residues" evidence="1">
    <location>
        <begin position="158"/>
        <end position="173"/>
    </location>
</feature>
<accession>A0ABN9A3W1</accession>
<feature type="region of interest" description="Disordered" evidence="1">
    <location>
        <begin position="39"/>
        <end position="78"/>
    </location>
</feature>
<feature type="compositionally biased region" description="Pro residues" evidence="1">
    <location>
        <begin position="204"/>
        <end position="213"/>
    </location>
</feature>
<feature type="region of interest" description="Disordered" evidence="1">
    <location>
        <begin position="1"/>
        <end position="22"/>
    </location>
</feature>
<gene>
    <name evidence="2" type="ORF">MRATA1EN1_LOCUS28599</name>
</gene>
<name>A0ABN9A3W1_RANTA</name>
<dbReference type="Proteomes" id="UP001176941">
    <property type="component" value="Chromosome 9"/>
</dbReference>
<evidence type="ECO:0000313" key="2">
    <source>
        <dbReference type="EMBL" id="CAI9179637.1"/>
    </source>
</evidence>
<evidence type="ECO:0000256" key="1">
    <source>
        <dbReference type="SAM" id="MobiDB-lite"/>
    </source>
</evidence>
<feature type="region of interest" description="Disordered" evidence="1">
    <location>
        <begin position="129"/>
        <end position="221"/>
    </location>
</feature>
<organism evidence="2 3">
    <name type="scientific">Rangifer tarandus platyrhynchus</name>
    <name type="common">Svalbard reindeer</name>
    <dbReference type="NCBI Taxonomy" id="3082113"/>
    <lineage>
        <taxon>Eukaryota</taxon>
        <taxon>Metazoa</taxon>
        <taxon>Chordata</taxon>
        <taxon>Craniata</taxon>
        <taxon>Vertebrata</taxon>
        <taxon>Euteleostomi</taxon>
        <taxon>Mammalia</taxon>
        <taxon>Eutheria</taxon>
        <taxon>Laurasiatheria</taxon>
        <taxon>Artiodactyla</taxon>
        <taxon>Ruminantia</taxon>
        <taxon>Pecora</taxon>
        <taxon>Cervidae</taxon>
        <taxon>Odocoileinae</taxon>
        <taxon>Rangifer</taxon>
    </lineage>
</organism>
<protein>
    <submittedName>
        <fullName evidence="2">Uncharacterized protein</fullName>
    </submittedName>
</protein>
<sequence length="269" mass="28816">MVLPELYRSPNDLPRAAAPGPWGSTGRWATCARAPWGGPAPGSLLRPRGRAGQSWSFQNQPPPRCRYGQPKRSAKEGLTRLAPRGQRLAPRMDFWTHSAVRGEVLAGWWASALAARVGGAGGGVVTAVDKPLERQSPPPASRGRGLGAGAGAELSPGSRRHVPRGRQRRRGGGARRVQEVWAAIRPQLPPGMCPSQSRPRACGSPPPPPPRPASHPWAPRPRRLTLLFPALRPGLARRYQAIPLDPGPSPACRAWVSLALVLPPGQRSQ</sequence>
<reference evidence="2" key="1">
    <citation type="submission" date="2023-04" db="EMBL/GenBank/DDBJ databases">
        <authorList>
            <consortium name="ELIXIR-Norway"/>
        </authorList>
    </citation>
    <scope>NUCLEOTIDE SEQUENCE [LARGE SCALE GENOMIC DNA]</scope>
</reference>
<keyword evidence="3" id="KW-1185">Reference proteome</keyword>
<evidence type="ECO:0000313" key="3">
    <source>
        <dbReference type="Proteomes" id="UP001176941"/>
    </source>
</evidence>
<proteinExistence type="predicted"/>
<dbReference type="EMBL" id="OX459945">
    <property type="protein sequence ID" value="CAI9179637.1"/>
    <property type="molecule type" value="Genomic_DNA"/>
</dbReference>